<protein>
    <recommendedName>
        <fullName evidence="1">non-specific serine/threonine protein kinase</fullName>
        <ecNumber evidence="1">2.7.11.1</ecNumber>
    </recommendedName>
</protein>
<dbReference type="InterPro" id="IPR000719">
    <property type="entry name" value="Prot_kinase_dom"/>
</dbReference>
<sequence length="349" mass="39918">MSATSDLVGKSIINRYTIRKHLGGGAFGDVYEAEDVQTQQIVALKFETNDAAPQLPNEYKMYRQLDGMDGIPKAYGLYDYGKSRVLAMDQMGGSLESMFRKCGKKFSLKTVLMIADQCLRIIEFVHSCGILHRDIKPQNFLVGRGALHGKIYLIDFGVSTAYIEPKTGEHKMYTNNNGLVGTAYYVSINTHLGDQQSRRDDLESIAYMLIRFMKGSLPWQGLKLKNVDERNEKITQLKIQTQPDVLCEGIPKEFKAFIEVIRRLRFDEQPKYHWFRSLFNNLLIRSGLVNDSVFDWDEAAAIHKPLPSVYLTNSAASFQRGNERQIRARKEKVVLPEPRPIFFFGWKQA</sequence>
<dbReference type="PANTHER" id="PTHR11909">
    <property type="entry name" value="CASEIN KINASE-RELATED"/>
    <property type="match status" value="1"/>
</dbReference>
<dbReference type="PROSITE" id="PS00108">
    <property type="entry name" value="PROTEIN_KINASE_ST"/>
    <property type="match status" value="1"/>
</dbReference>
<dbReference type="Gene3D" id="1.10.510.10">
    <property type="entry name" value="Transferase(Phosphotransferase) domain 1"/>
    <property type="match status" value="1"/>
</dbReference>
<evidence type="ECO:0000256" key="5">
    <source>
        <dbReference type="RuleBase" id="RU000304"/>
    </source>
</evidence>
<name>A0ABR2H018_9EUKA</name>
<feature type="binding site" evidence="4">
    <location>
        <position position="45"/>
    </location>
    <ligand>
        <name>ATP</name>
        <dbReference type="ChEBI" id="CHEBI:30616"/>
    </ligand>
</feature>
<dbReference type="EMBL" id="JAPFFF010000051">
    <property type="protein sequence ID" value="KAK8839501.1"/>
    <property type="molecule type" value="Genomic_DNA"/>
</dbReference>
<dbReference type="PROSITE" id="PS00107">
    <property type="entry name" value="PROTEIN_KINASE_ATP"/>
    <property type="match status" value="1"/>
</dbReference>
<organism evidence="7 8">
    <name type="scientific">Tritrichomonas musculus</name>
    <dbReference type="NCBI Taxonomy" id="1915356"/>
    <lineage>
        <taxon>Eukaryota</taxon>
        <taxon>Metamonada</taxon>
        <taxon>Parabasalia</taxon>
        <taxon>Tritrichomonadida</taxon>
        <taxon>Tritrichomonadidae</taxon>
        <taxon>Tritrichomonas</taxon>
    </lineage>
</organism>
<evidence type="ECO:0000256" key="1">
    <source>
        <dbReference type="ARBA" id="ARBA00012513"/>
    </source>
</evidence>
<comment type="similarity">
    <text evidence="5">Belongs to the protein kinase superfamily.</text>
</comment>
<dbReference type="Pfam" id="PF00069">
    <property type="entry name" value="Pkinase"/>
    <property type="match status" value="1"/>
</dbReference>
<accession>A0ABR2H018</accession>
<evidence type="ECO:0000256" key="3">
    <source>
        <dbReference type="ARBA" id="ARBA00022840"/>
    </source>
</evidence>
<dbReference type="SUPFAM" id="SSF56112">
    <property type="entry name" value="Protein kinase-like (PK-like)"/>
    <property type="match status" value="1"/>
</dbReference>
<gene>
    <name evidence="7" type="ORF">M9Y10_031857</name>
</gene>
<evidence type="ECO:0000313" key="7">
    <source>
        <dbReference type="EMBL" id="KAK8839501.1"/>
    </source>
</evidence>
<dbReference type="CDD" id="cd14016">
    <property type="entry name" value="STKc_CK1"/>
    <property type="match status" value="1"/>
</dbReference>
<dbReference type="EC" id="2.7.11.1" evidence="1"/>
<comment type="caution">
    <text evidence="7">The sequence shown here is derived from an EMBL/GenBank/DDBJ whole genome shotgun (WGS) entry which is preliminary data.</text>
</comment>
<evidence type="ECO:0000313" key="8">
    <source>
        <dbReference type="Proteomes" id="UP001470230"/>
    </source>
</evidence>
<keyword evidence="8" id="KW-1185">Reference proteome</keyword>
<evidence type="ECO:0000259" key="6">
    <source>
        <dbReference type="PROSITE" id="PS50011"/>
    </source>
</evidence>
<dbReference type="PROSITE" id="PS50011">
    <property type="entry name" value="PROTEIN_KINASE_DOM"/>
    <property type="match status" value="1"/>
</dbReference>
<keyword evidence="5" id="KW-0723">Serine/threonine-protein kinase</keyword>
<evidence type="ECO:0000256" key="2">
    <source>
        <dbReference type="ARBA" id="ARBA00022741"/>
    </source>
</evidence>
<dbReference type="InterPro" id="IPR050235">
    <property type="entry name" value="CK1_Ser-Thr_kinase"/>
</dbReference>
<dbReference type="InterPro" id="IPR011009">
    <property type="entry name" value="Kinase-like_dom_sf"/>
</dbReference>
<evidence type="ECO:0000256" key="4">
    <source>
        <dbReference type="PROSITE-ProRule" id="PRU10141"/>
    </source>
</evidence>
<reference evidence="7 8" key="1">
    <citation type="submission" date="2024-04" db="EMBL/GenBank/DDBJ databases">
        <title>Tritrichomonas musculus Genome.</title>
        <authorList>
            <person name="Alves-Ferreira E."/>
            <person name="Grigg M."/>
            <person name="Lorenzi H."/>
            <person name="Galac M."/>
        </authorList>
    </citation>
    <scope>NUCLEOTIDE SEQUENCE [LARGE SCALE GENOMIC DNA]</scope>
    <source>
        <strain evidence="7 8">EAF2021</strain>
    </source>
</reference>
<keyword evidence="3 4" id="KW-0067">ATP-binding</keyword>
<proteinExistence type="inferred from homology"/>
<dbReference type="InterPro" id="IPR008271">
    <property type="entry name" value="Ser/Thr_kinase_AS"/>
</dbReference>
<dbReference type="InterPro" id="IPR017441">
    <property type="entry name" value="Protein_kinase_ATP_BS"/>
</dbReference>
<dbReference type="Proteomes" id="UP001470230">
    <property type="component" value="Unassembled WGS sequence"/>
</dbReference>
<keyword evidence="5" id="KW-0418">Kinase</keyword>
<keyword evidence="2 4" id="KW-0547">Nucleotide-binding</keyword>
<keyword evidence="5" id="KW-0808">Transferase</keyword>
<feature type="domain" description="Protein kinase" evidence="6">
    <location>
        <begin position="16"/>
        <end position="283"/>
    </location>
</feature>
<dbReference type="SMART" id="SM00220">
    <property type="entry name" value="S_TKc"/>
    <property type="match status" value="1"/>
</dbReference>